<reference evidence="8 9" key="2">
    <citation type="submission" date="2019-09" db="EMBL/GenBank/DDBJ databases">
        <authorList>
            <person name="Jin C."/>
        </authorList>
    </citation>
    <scope>NUCLEOTIDE SEQUENCE [LARGE SCALE GENOMIC DNA]</scope>
    <source>
        <strain evidence="8 9">BN140002</strain>
    </source>
</reference>
<comment type="similarity">
    <text evidence="2">Belongs to the zinc-containing alcohol dehydrogenase family.</text>
</comment>
<evidence type="ECO:0000256" key="4">
    <source>
        <dbReference type="ARBA" id="ARBA00022833"/>
    </source>
</evidence>
<evidence type="ECO:0000256" key="1">
    <source>
        <dbReference type="ARBA" id="ARBA00001947"/>
    </source>
</evidence>
<dbReference type="EMBL" id="VUOA01000001">
    <property type="protein sequence ID" value="KAA2244326.1"/>
    <property type="molecule type" value="Genomic_DNA"/>
</dbReference>
<accession>A0A5B2W1E5</accession>
<keyword evidence="4" id="KW-0862">Zinc</keyword>
<dbReference type="RefSeq" id="WP_149814982.1">
    <property type="nucleotide sequence ID" value="NZ_VUOA01000001.1"/>
</dbReference>
<evidence type="ECO:0000313" key="9">
    <source>
        <dbReference type="Proteomes" id="UP000323142"/>
    </source>
</evidence>
<dbReference type="InterPro" id="IPR013154">
    <property type="entry name" value="ADH-like_N"/>
</dbReference>
<keyword evidence="9" id="KW-1185">Reference proteome</keyword>
<dbReference type="OrthoDB" id="9809185at2"/>
<dbReference type="PANTHER" id="PTHR43161">
    <property type="entry name" value="SORBITOL DEHYDROGENASE"/>
    <property type="match status" value="1"/>
</dbReference>
<keyword evidence="3" id="KW-0479">Metal-binding</keyword>
<proteinExistence type="inferred from homology"/>
<comment type="caution">
    <text evidence="8">The sequence shown here is derived from an EMBL/GenBank/DDBJ whole genome shotgun (WGS) entry which is preliminary data.</text>
</comment>
<gene>
    <name evidence="8" type="ORF">F0L46_00055</name>
</gene>
<dbReference type="Pfam" id="PF08240">
    <property type="entry name" value="ADH_N"/>
    <property type="match status" value="1"/>
</dbReference>
<dbReference type="Gene3D" id="3.40.50.720">
    <property type="entry name" value="NAD(P)-binding Rossmann-like Domain"/>
    <property type="match status" value="1"/>
</dbReference>
<evidence type="ECO:0000256" key="3">
    <source>
        <dbReference type="ARBA" id="ARBA00022723"/>
    </source>
</evidence>
<evidence type="ECO:0000259" key="6">
    <source>
        <dbReference type="Pfam" id="PF00107"/>
    </source>
</evidence>
<dbReference type="GO" id="GO:0046872">
    <property type="term" value="F:metal ion binding"/>
    <property type="evidence" value="ECO:0007669"/>
    <property type="project" value="UniProtKB-KW"/>
</dbReference>
<reference evidence="8 9" key="1">
    <citation type="submission" date="2019-09" db="EMBL/GenBank/DDBJ databases">
        <title>Salinarimonas rosea gen. nov., sp. nov., a new member of the a-2 subgroup of the Proteobacteria.</title>
        <authorList>
            <person name="Liu J."/>
        </authorList>
    </citation>
    <scope>NUCLEOTIDE SEQUENCE [LARGE SCALE GENOMIC DNA]</scope>
    <source>
        <strain evidence="8 9">BN140002</strain>
    </source>
</reference>
<dbReference type="SUPFAM" id="SSF51735">
    <property type="entry name" value="NAD(P)-binding Rossmann-fold domains"/>
    <property type="match status" value="1"/>
</dbReference>
<sequence>MSSAVFLHGAFDARVADLNLREGRPGEVLLTVAAVGLCGSDLHYYKDGGIGSAVIADPFVPGHEFAGYLEQDVPQKGARAGDLVAVDPNHACGHCAWCREGHANLCPNVEFIGAPPHNGAMTGRIWVPAEQIVPLPPGMSPVEAVMLEPLGVAIHAVDLAKPRLLERVALLGCGPIGLLILQVLKAAGAGEVIAVDPQPHRRALAERLGADVTASDVSGIDAATKGEGAPLVLEATNAPEGFRDAVRAARIGGRVVLVGIPDGDSYALPASEARRRALKIKFARRMGEVYPRAIALVAGGKVDVTSIVSHRFGLDEAPDAFRLHAENAPGMIKSLVYPNGNKGGEKP</sequence>
<comment type="cofactor">
    <cofactor evidence="1">
        <name>Zn(2+)</name>
        <dbReference type="ChEBI" id="CHEBI:29105"/>
    </cofactor>
</comment>
<organism evidence="8 9">
    <name type="scientific">Salinarimonas soli</name>
    <dbReference type="NCBI Taxonomy" id="1638099"/>
    <lineage>
        <taxon>Bacteria</taxon>
        <taxon>Pseudomonadati</taxon>
        <taxon>Pseudomonadota</taxon>
        <taxon>Alphaproteobacteria</taxon>
        <taxon>Hyphomicrobiales</taxon>
        <taxon>Salinarimonadaceae</taxon>
        <taxon>Salinarimonas</taxon>
    </lineage>
</organism>
<dbReference type="Pfam" id="PF00107">
    <property type="entry name" value="ADH_zinc_N"/>
    <property type="match status" value="1"/>
</dbReference>
<evidence type="ECO:0000313" key="8">
    <source>
        <dbReference type="EMBL" id="KAA2244326.1"/>
    </source>
</evidence>
<evidence type="ECO:0000256" key="2">
    <source>
        <dbReference type="ARBA" id="ARBA00008072"/>
    </source>
</evidence>
<feature type="domain" description="Alcohol dehydrogenase-like C-terminal" evidence="6">
    <location>
        <begin position="175"/>
        <end position="297"/>
    </location>
</feature>
<dbReference type="GO" id="GO:0016491">
    <property type="term" value="F:oxidoreductase activity"/>
    <property type="evidence" value="ECO:0007669"/>
    <property type="project" value="UniProtKB-KW"/>
</dbReference>
<dbReference type="InterPro" id="IPR011032">
    <property type="entry name" value="GroES-like_sf"/>
</dbReference>
<dbReference type="InterPro" id="IPR036291">
    <property type="entry name" value="NAD(P)-bd_dom_sf"/>
</dbReference>
<evidence type="ECO:0000256" key="5">
    <source>
        <dbReference type="ARBA" id="ARBA00023002"/>
    </source>
</evidence>
<dbReference type="Gene3D" id="3.90.180.10">
    <property type="entry name" value="Medium-chain alcohol dehydrogenases, catalytic domain"/>
    <property type="match status" value="1"/>
</dbReference>
<keyword evidence="5" id="KW-0560">Oxidoreductase</keyword>
<dbReference type="Proteomes" id="UP000323142">
    <property type="component" value="Unassembled WGS sequence"/>
</dbReference>
<dbReference type="AlphaFoldDB" id="A0A5B2W1E5"/>
<name>A0A5B2W1E5_9HYPH</name>
<feature type="domain" description="Alcohol dehydrogenase-like N-terminal" evidence="7">
    <location>
        <begin position="25"/>
        <end position="136"/>
    </location>
</feature>
<dbReference type="InterPro" id="IPR013149">
    <property type="entry name" value="ADH-like_C"/>
</dbReference>
<dbReference type="SUPFAM" id="SSF50129">
    <property type="entry name" value="GroES-like"/>
    <property type="match status" value="1"/>
</dbReference>
<protein>
    <submittedName>
        <fullName evidence="8">Alcohol dehydrogenase catalytic domain-containing protein</fullName>
    </submittedName>
</protein>
<evidence type="ECO:0000259" key="7">
    <source>
        <dbReference type="Pfam" id="PF08240"/>
    </source>
</evidence>